<dbReference type="Gene3D" id="3.20.20.70">
    <property type="entry name" value="Aldolase class I"/>
    <property type="match status" value="1"/>
</dbReference>
<dbReference type="EMBL" id="JAGHKO010000017">
    <property type="protein sequence ID" value="MBO9204877.1"/>
    <property type="molecule type" value="Genomic_DNA"/>
</dbReference>
<keyword evidence="4" id="KW-0704">Schiff base</keyword>
<keyword evidence="8" id="KW-1185">Reference proteome</keyword>
<dbReference type="PIRSF" id="PIRSF001365">
    <property type="entry name" value="DHDPS"/>
    <property type="match status" value="1"/>
</dbReference>
<evidence type="ECO:0000256" key="6">
    <source>
        <dbReference type="PIRNR" id="PIRNR001365"/>
    </source>
</evidence>
<proteinExistence type="inferred from homology"/>
<evidence type="ECO:0000256" key="2">
    <source>
        <dbReference type="ARBA" id="ARBA00022490"/>
    </source>
</evidence>
<keyword evidence="2" id="KW-0963">Cytoplasm</keyword>
<evidence type="ECO:0000313" key="8">
    <source>
        <dbReference type="Proteomes" id="UP000677244"/>
    </source>
</evidence>
<organism evidence="7 8">
    <name type="scientific">Niastella soli</name>
    <dbReference type="NCBI Taxonomy" id="2821487"/>
    <lineage>
        <taxon>Bacteria</taxon>
        <taxon>Pseudomonadati</taxon>
        <taxon>Bacteroidota</taxon>
        <taxon>Chitinophagia</taxon>
        <taxon>Chitinophagales</taxon>
        <taxon>Chitinophagaceae</taxon>
        <taxon>Niastella</taxon>
    </lineage>
</organism>
<comment type="subcellular location">
    <subcellularLocation>
        <location evidence="1">Cytoplasm</location>
    </subcellularLocation>
</comment>
<evidence type="ECO:0000256" key="1">
    <source>
        <dbReference type="ARBA" id="ARBA00004496"/>
    </source>
</evidence>
<keyword evidence="5" id="KW-0119">Carbohydrate metabolism</keyword>
<dbReference type="PRINTS" id="PR00146">
    <property type="entry name" value="DHPICSNTHASE"/>
</dbReference>
<comment type="caution">
    <text evidence="7">The sequence shown here is derived from an EMBL/GenBank/DDBJ whole genome shotgun (WGS) entry which is preliminary data.</text>
</comment>
<comment type="similarity">
    <text evidence="6">Belongs to the DapA family.</text>
</comment>
<protein>
    <submittedName>
        <fullName evidence="7">Dihydrodipicolinate synthase family protein</fullName>
    </submittedName>
</protein>
<dbReference type="InterPro" id="IPR002220">
    <property type="entry name" value="DapA-like"/>
</dbReference>
<dbReference type="InterPro" id="IPR020624">
    <property type="entry name" value="Schiff_base-form_aldolases_CS"/>
</dbReference>
<dbReference type="Pfam" id="PF00701">
    <property type="entry name" value="DHDPS"/>
    <property type="match status" value="1"/>
</dbReference>
<reference evidence="7 8" key="1">
    <citation type="submission" date="2021-03" db="EMBL/GenBank/DDBJ databases">
        <title>Assistant Professor.</title>
        <authorList>
            <person name="Huq M.A."/>
        </authorList>
    </citation>
    <scope>NUCLEOTIDE SEQUENCE [LARGE SCALE GENOMIC DNA]</scope>
    <source>
        <strain evidence="7 8">MAH-29</strain>
    </source>
</reference>
<evidence type="ECO:0000256" key="5">
    <source>
        <dbReference type="ARBA" id="ARBA00023277"/>
    </source>
</evidence>
<dbReference type="InterPro" id="IPR013785">
    <property type="entry name" value="Aldolase_TIM"/>
</dbReference>
<dbReference type="SUPFAM" id="SSF51569">
    <property type="entry name" value="Aldolase"/>
    <property type="match status" value="1"/>
</dbReference>
<accession>A0ABS3Z3Y6</accession>
<evidence type="ECO:0000256" key="3">
    <source>
        <dbReference type="ARBA" id="ARBA00023239"/>
    </source>
</evidence>
<gene>
    <name evidence="7" type="ORF">J7I42_31605</name>
</gene>
<keyword evidence="3 6" id="KW-0456">Lyase</keyword>
<dbReference type="PANTHER" id="PTHR12128:SF21">
    <property type="entry name" value="N-ACETYLNEURAMINATE LYASE"/>
    <property type="match status" value="1"/>
</dbReference>
<dbReference type="PANTHER" id="PTHR12128">
    <property type="entry name" value="DIHYDRODIPICOLINATE SYNTHASE"/>
    <property type="match status" value="1"/>
</dbReference>
<dbReference type="PROSITE" id="PS00665">
    <property type="entry name" value="DHDPS_1"/>
    <property type="match status" value="1"/>
</dbReference>
<evidence type="ECO:0000256" key="4">
    <source>
        <dbReference type="ARBA" id="ARBA00023270"/>
    </source>
</evidence>
<sequence>MSTHMSHLSGLISAPFTPMNPDGTINFSKVPDVVNLLIDNKVKGMFVCGSTGEGPSLTTEERKQLAEAFVKAANKRLLVFVHVGHNSITEARQLAAHAQQIGADYISATPSTYFKVDSIDLLVQCLQEISKGAPALPLYYYNIPALTGISLDMVKLLEKAGQSIPTFAGIKYTAPLIHDYQACINFDSHKYDILYGTDEMLLGALATGAKGFIGSTYNFVAPLYNALIEEFKKGNLAEAQRLQYISVEMVRVIVKHGGLRAQKAMMKLIGLDCGNVRYPLNPFKEQEYKVLETDLRSIGFFDWICKPKENKMSGVNL</sequence>
<evidence type="ECO:0000313" key="7">
    <source>
        <dbReference type="EMBL" id="MBO9204877.1"/>
    </source>
</evidence>
<dbReference type="Proteomes" id="UP000677244">
    <property type="component" value="Unassembled WGS sequence"/>
</dbReference>
<dbReference type="RefSeq" id="WP_209143883.1">
    <property type="nucleotide sequence ID" value="NZ_JAGHKO010000017.1"/>
</dbReference>
<name>A0ABS3Z3Y6_9BACT</name>
<dbReference type="SMART" id="SM01130">
    <property type="entry name" value="DHDPS"/>
    <property type="match status" value="1"/>
</dbReference>